<organism evidence="2">
    <name type="scientific">Variovorax paradoxus</name>
    <dbReference type="NCBI Taxonomy" id="34073"/>
    <lineage>
        <taxon>Bacteria</taxon>
        <taxon>Pseudomonadati</taxon>
        <taxon>Pseudomonadota</taxon>
        <taxon>Betaproteobacteria</taxon>
        <taxon>Burkholderiales</taxon>
        <taxon>Comamonadaceae</taxon>
        <taxon>Variovorax</taxon>
    </lineage>
</organism>
<dbReference type="PANTHER" id="PTHR37832:SF1">
    <property type="entry name" value="STRESS-RESPONSE A_B BARREL DOMAIN-CONTAINING PROTEIN"/>
    <property type="match status" value="1"/>
</dbReference>
<dbReference type="Pfam" id="PF07876">
    <property type="entry name" value="Dabb"/>
    <property type="match status" value="1"/>
</dbReference>
<sequence>MLKHIVMWNLRGDTPEEKTKARGLLKEKFESLRGRIPGLLHLEVGVDSSRAGYACDVVLYSEFDSQASLDGYATHPAHLQVREELGDLRIARHQVDYAVD</sequence>
<dbReference type="InterPro" id="IPR013097">
    <property type="entry name" value="Dabb"/>
</dbReference>
<name>A0A679IUZ2_VARPD</name>
<dbReference type="AlphaFoldDB" id="A0A679IUZ2"/>
<evidence type="ECO:0000313" key="2">
    <source>
        <dbReference type="EMBL" id="CAA2100757.1"/>
    </source>
</evidence>
<dbReference type="PANTHER" id="PTHR37832">
    <property type="entry name" value="BLL2683 PROTEIN"/>
    <property type="match status" value="1"/>
</dbReference>
<dbReference type="Gene3D" id="3.30.70.100">
    <property type="match status" value="1"/>
</dbReference>
<dbReference type="InterPro" id="IPR011008">
    <property type="entry name" value="Dimeric_a/b-barrel"/>
</dbReference>
<proteinExistence type="predicted"/>
<accession>A0A679IUZ2</accession>
<dbReference type="PROSITE" id="PS51502">
    <property type="entry name" value="S_R_A_B_BARREL"/>
    <property type="match status" value="1"/>
</dbReference>
<reference evidence="2" key="1">
    <citation type="submission" date="2019-12" db="EMBL/GenBank/DDBJ databases">
        <authorList>
            <person name="Cremers G."/>
        </authorList>
    </citation>
    <scope>NUCLEOTIDE SEQUENCE</scope>
    <source>
        <strain evidence="2">Vvax</strain>
    </source>
</reference>
<protein>
    <recommendedName>
        <fullName evidence="1">Stress-response A/B barrel domain-containing protein</fullName>
    </recommendedName>
</protein>
<evidence type="ECO:0000259" key="1">
    <source>
        <dbReference type="PROSITE" id="PS51502"/>
    </source>
</evidence>
<dbReference type="EMBL" id="LR743507">
    <property type="protein sequence ID" value="CAA2100757.1"/>
    <property type="molecule type" value="Genomic_DNA"/>
</dbReference>
<dbReference type="SMART" id="SM00886">
    <property type="entry name" value="Dabb"/>
    <property type="match status" value="1"/>
</dbReference>
<dbReference type="SUPFAM" id="SSF54909">
    <property type="entry name" value="Dimeric alpha+beta barrel"/>
    <property type="match status" value="1"/>
</dbReference>
<gene>
    <name evidence="2" type="ORF">VVAX_00904</name>
</gene>
<feature type="domain" description="Stress-response A/B barrel" evidence="1">
    <location>
        <begin position="2"/>
        <end position="97"/>
    </location>
</feature>